<dbReference type="STRING" id="1304281.ACM44_05285"/>
<dbReference type="Proteomes" id="UP000035900">
    <property type="component" value="Unassembled WGS sequence"/>
</dbReference>
<dbReference type="AlphaFoldDB" id="A0A0J7J0R5"/>
<organism evidence="2 3">
    <name type="scientific">Chryseobacterium koreense CCUG 49689</name>
    <dbReference type="NCBI Taxonomy" id="1304281"/>
    <lineage>
        <taxon>Bacteria</taxon>
        <taxon>Pseudomonadati</taxon>
        <taxon>Bacteroidota</taxon>
        <taxon>Flavobacteriia</taxon>
        <taxon>Flavobacteriales</taxon>
        <taxon>Weeksellaceae</taxon>
        <taxon>Chryseobacterium group</taxon>
        <taxon>Chryseobacterium</taxon>
    </lineage>
</organism>
<evidence type="ECO:0008006" key="4">
    <source>
        <dbReference type="Google" id="ProtNLM"/>
    </source>
</evidence>
<dbReference type="InterPro" id="IPR007712">
    <property type="entry name" value="RelE/ParE_toxin"/>
</dbReference>
<dbReference type="EMBL" id="LFNG01000006">
    <property type="protein sequence ID" value="KMQ71641.1"/>
    <property type="molecule type" value="Genomic_DNA"/>
</dbReference>
<keyword evidence="1" id="KW-1277">Toxin-antitoxin system</keyword>
<dbReference type="Gene3D" id="3.30.2310.20">
    <property type="entry name" value="RelE-like"/>
    <property type="match status" value="1"/>
</dbReference>
<evidence type="ECO:0000256" key="1">
    <source>
        <dbReference type="ARBA" id="ARBA00022649"/>
    </source>
</evidence>
<name>A0A0J7J0R5_9FLAO</name>
<dbReference type="InterPro" id="IPR035093">
    <property type="entry name" value="RelE/ParE_toxin_dom_sf"/>
</dbReference>
<dbReference type="Pfam" id="PF05016">
    <property type="entry name" value="ParE_toxin"/>
    <property type="match status" value="1"/>
</dbReference>
<evidence type="ECO:0000313" key="2">
    <source>
        <dbReference type="EMBL" id="KMQ71641.1"/>
    </source>
</evidence>
<keyword evidence="3" id="KW-1185">Reference proteome</keyword>
<proteinExistence type="predicted"/>
<accession>A0A0J7J0R5</accession>
<comment type="caution">
    <text evidence="2">The sequence shown here is derived from an EMBL/GenBank/DDBJ whole genome shotgun (WGS) entry which is preliminary data.</text>
</comment>
<sequence>MVKRIIIWDIEAGKNRKAILKYWRDRTKSVTYSKKLNLLFSNSVKRLVDFPFSGKKFDESEIRYIFVKDYLIFYKFSDSQIIILKIWDGKQVQENLDI</sequence>
<evidence type="ECO:0000313" key="3">
    <source>
        <dbReference type="Proteomes" id="UP000035900"/>
    </source>
</evidence>
<dbReference type="RefSeq" id="WP_048499015.1">
    <property type="nucleotide sequence ID" value="NZ_LFNG01000006.1"/>
</dbReference>
<dbReference type="PATRIC" id="fig|1304281.5.peg.1134"/>
<protein>
    <recommendedName>
        <fullName evidence="4">Addiction module toxin RelE</fullName>
    </recommendedName>
</protein>
<gene>
    <name evidence="2" type="ORF">ACM44_05285</name>
</gene>
<reference evidence="2 3" key="1">
    <citation type="journal article" date="2004" name="Int. J. Syst. Evol. Microbiol.">
        <title>Kaistella koreensis gen. nov., sp. nov., a novel member of the Chryseobacterium-Bergeyella-Riemerella branch.</title>
        <authorList>
            <person name="Kim M.K."/>
            <person name="Im W.T."/>
            <person name="Shin Y.K."/>
            <person name="Lim J.H."/>
            <person name="Kim S.H."/>
            <person name="Lee B.C."/>
            <person name="Park M.Y."/>
            <person name="Lee K.Y."/>
            <person name="Lee S.T."/>
        </authorList>
    </citation>
    <scope>NUCLEOTIDE SEQUENCE [LARGE SCALE GENOMIC DNA]</scope>
    <source>
        <strain evidence="2 3">CCUG 49689</strain>
    </source>
</reference>
<dbReference type="OrthoDB" id="1098070at2"/>